<dbReference type="InterPro" id="IPR052065">
    <property type="entry name" value="Compl_asym_regulator"/>
</dbReference>
<dbReference type="OrthoDB" id="5973910at2759"/>
<dbReference type="EMBL" id="CAJPEX010000088">
    <property type="protein sequence ID" value="CAG0913212.1"/>
    <property type="molecule type" value="Genomic_DNA"/>
</dbReference>
<dbReference type="SMART" id="SM00408">
    <property type="entry name" value="IGc2"/>
    <property type="match status" value="1"/>
</dbReference>
<dbReference type="PRINTS" id="PR01705">
    <property type="entry name" value="TSP1REPEAT"/>
</dbReference>
<dbReference type="InterPro" id="IPR003598">
    <property type="entry name" value="Ig_sub2"/>
</dbReference>
<dbReference type="PANTHER" id="PTHR22906">
    <property type="entry name" value="PROPERDIN"/>
    <property type="match status" value="1"/>
</dbReference>
<protein>
    <recommendedName>
        <fullName evidence="3">Ig-like domain-containing protein</fullName>
    </recommendedName>
</protein>
<dbReference type="EMBL" id="OA882125">
    <property type="protein sequence ID" value="CAD7273060.1"/>
    <property type="molecule type" value="Genomic_DNA"/>
</dbReference>
<dbReference type="Pfam" id="PF13927">
    <property type="entry name" value="Ig_3"/>
    <property type="match status" value="1"/>
</dbReference>
<dbReference type="AlphaFoldDB" id="A0A7R9G9R5"/>
<dbReference type="Gene3D" id="2.60.40.10">
    <property type="entry name" value="Immunoglobulins"/>
    <property type="match status" value="1"/>
</dbReference>
<dbReference type="InterPro" id="IPR000884">
    <property type="entry name" value="TSP1_rpt"/>
</dbReference>
<evidence type="ECO:0000259" key="3">
    <source>
        <dbReference type="PROSITE" id="PS50835"/>
    </source>
</evidence>
<dbReference type="Gene3D" id="2.20.100.10">
    <property type="entry name" value="Thrombospondin type-1 (TSP1) repeat"/>
    <property type="match status" value="1"/>
</dbReference>
<keyword evidence="1" id="KW-0677">Repeat</keyword>
<dbReference type="InterPro" id="IPR007110">
    <property type="entry name" value="Ig-like_dom"/>
</dbReference>
<dbReference type="FunFam" id="2.20.100.10:FF:000007">
    <property type="entry name" value="Thrombospondin 1"/>
    <property type="match status" value="1"/>
</dbReference>
<feature type="domain" description="Ig-like" evidence="3">
    <location>
        <begin position="92"/>
        <end position="166"/>
    </location>
</feature>
<dbReference type="PROSITE" id="PS50835">
    <property type="entry name" value="IG_LIKE"/>
    <property type="match status" value="1"/>
</dbReference>
<evidence type="ECO:0000313" key="5">
    <source>
        <dbReference type="Proteomes" id="UP000678499"/>
    </source>
</evidence>
<keyword evidence="2" id="KW-1015">Disulfide bond</keyword>
<dbReference type="InterPro" id="IPR013783">
    <property type="entry name" value="Ig-like_fold"/>
</dbReference>
<dbReference type="PANTHER" id="PTHR22906:SF21">
    <property type="entry name" value="SEMA DOMAIN-CONTAINING PROTEIN"/>
    <property type="match status" value="1"/>
</dbReference>
<dbReference type="Proteomes" id="UP000678499">
    <property type="component" value="Unassembled WGS sequence"/>
</dbReference>
<gene>
    <name evidence="4" type="ORF">NMOB1V02_LOCUS964</name>
</gene>
<organism evidence="4">
    <name type="scientific">Notodromas monacha</name>
    <dbReference type="NCBI Taxonomy" id="399045"/>
    <lineage>
        <taxon>Eukaryota</taxon>
        <taxon>Metazoa</taxon>
        <taxon>Ecdysozoa</taxon>
        <taxon>Arthropoda</taxon>
        <taxon>Crustacea</taxon>
        <taxon>Oligostraca</taxon>
        <taxon>Ostracoda</taxon>
        <taxon>Podocopa</taxon>
        <taxon>Podocopida</taxon>
        <taxon>Cypridocopina</taxon>
        <taxon>Cypridoidea</taxon>
        <taxon>Cyprididae</taxon>
        <taxon>Notodromas</taxon>
    </lineage>
</organism>
<evidence type="ECO:0000313" key="4">
    <source>
        <dbReference type="EMBL" id="CAD7273060.1"/>
    </source>
</evidence>
<dbReference type="InterPro" id="IPR003599">
    <property type="entry name" value="Ig_sub"/>
</dbReference>
<dbReference type="PROSITE" id="PS50092">
    <property type="entry name" value="TSP1"/>
    <property type="match status" value="1"/>
</dbReference>
<dbReference type="SUPFAM" id="SSF48726">
    <property type="entry name" value="Immunoglobulin"/>
    <property type="match status" value="1"/>
</dbReference>
<keyword evidence="5" id="KW-1185">Reference proteome</keyword>
<name>A0A7R9G9R5_9CRUS</name>
<dbReference type="InterPro" id="IPR036383">
    <property type="entry name" value="TSP1_rpt_sf"/>
</dbReference>
<proteinExistence type="predicted"/>
<dbReference type="InterPro" id="IPR036179">
    <property type="entry name" value="Ig-like_dom_sf"/>
</dbReference>
<dbReference type="SUPFAM" id="SSF82895">
    <property type="entry name" value="TSP-1 type 1 repeat"/>
    <property type="match status" value="1"/>
</dbReference>
<dbReference type="Pfam" id="PF00090">
    <property type="entry name" value="TSP_1"/>
    <property type="match status" value="1"/>
</dbReference>
<accession>A0A7R9G9R5</accession>
<evidence type="ECO:0000256" key="1">
    <source>
        <dbReference type="ARBA" id="ARBA00022737"/>
    </source>
</evidence>
<reference evidence="4" key="1">
    <citation type="submission" date="2020-11" db="EMBL/GenBank/DDBJ databases">
        <authorList>
            <person name="Tran Van P."/>
        </authorList>
    </citation>
    <scope>NUCLEOTIDE SEQUENCE</scope>
</reference>
<sequence length="262" mass="29082">MTFEAFGLGSSDQVLAKMQVRRRQEAFYSSAIFMPNAHLRYFAGRFPSPPRDGRSNSVALIKYRRGGDADDDLRKYFLQDPYSTNVELNGQVELKCRAPEGVPPPEVKWLRNGAQIDFDANSDPNLILSSEGNLIIAQARLQDMANYTCVASNIAATRYSQNATLTVYVNGGWTTWSAWSPCSSACGKGVRKRSRTCSNPVPLNGGLECPGADEQKAPCSSKCPHEEDAEWRTGEWHRKNPIFRRNRLRVAEALAPAIALAH</sequence>
<dbReference type="SMART" id="SM00409">
    <property type="entry name" value="IG"/>
    <property type="match status" value="1"/>
</dbReference>
<evidence type="ECO:0000256" key="2">
    <source>
        <dbReference type="ARBA" id="ARBA00023157"/>
    </source>
</evidence>
<dbReference type="SMART" id="SM00209">
    <property type="entry name" value="TSP1"/>
    <property type="match status" value="1"/>
</dbReference>